<name>A0A6C0J175_9ZZZZ</name>
<protein>
    <submittedName>
        <fullName evidence="2">Uncharacterized protein</fullName>
    </submittedName>
</protein>
<accession>A0A6C0J175</accession>
<feature type="transmembrane region" description="Helical" evidence="1">
    <location>
        <begin position="6"/>
        <end position="24"/>
    </location>
</feature>
<dbReference type="AlphaFoldDB" id="A0A6C0J175"/>
<keyword evidence="1" id="KW-0812">Transmembrane</keyword>
<sequence length="107" mass="12590">MINQHIIAVALGIISVLIAIRYMNLTDKLFNEVRYIRSKCVVINNKKEIEKLITEIKDKHNLSLKQLKSLLIKKKKSIKENYQNYNLNKSLDFIRNNKIVLDYVVNC</sequence>
<keyword evidence="1" id="KW-0472">Membrane</keyword>
<proteinExistence type="predicted"/>
<evidence type="ECO:0000313" key="2">
    <source>
        <dbReference type="EMBL" id="QHT97403.1"/>
    </source>
</evidence>
<reference evidence="2" key="1">
    <citation type="journal article" date="2020" name="Nature">
        <title>Giant virus diversity and host interactions through global metagenomics.</title>
        <authorList>
            <person name="Schulz F."/>
            <person name="Roux S."/>
            <person name="Paez-Espino D."/>
            <person name="Jungbluth S."/>
            <person name="Walsh D.A."/>
            <person name="Denef V.J."/>
            <person name="McMahon K.D."/>
            <person name="Konstantinidis K.T."/>
            <person name="Eloe-Fadrosh E.A."/>
            <person name="Kyrpides N.C."/>
            <person name="Woyke T."/>
        </authorList>
    </citation>
    <scope>NUCLEOTIDE SEQUENCE</scope>
    <source>
        <strain evidence="2">GVMAG-M-3300025138-11</strain>
    </source>
</reference>
<keyword evidence="1" id="KW-1133">Transmembrane helix</keyword>
<evidence type="ECO:0000256" key="1">
    <source>
        <dbReference type="SAM" id="Phobius"/>
    </source>
</evidence>
<dbReference type="EMBL" id="MN740276">
    <property type="protein sequence ID" value="QHT97403.1"/>
    <property type="molecule type" value="Genomic_DNA"/>
</dbReference>
<organism evidence="2">
    <name type="scientific">viral metagenome</name>
    <dbReference type="NCBI Taxonomy" id="1070528"/>
    <lineage>
        <taxon>unclassified sequences</taxon>
        <taxon>metagenomes</taxon>
        <taxon>organismal metagenomes</taxon>
    </lineage>
</organism>